<name>A0A0K2GGP6_NITMO</name>
<evidence type="ECO:0000256" key="8">
    <source>
        <dbReference type="PIRSR" id="PIRSR001589-1"/>
    </source>
</evidence>
<dbReference type="InterPro" id="IPR006426">
    <property type="entry name" value="Asn_synth_AEB"/>
</dbReference>
<keyword evidence="6 8" id="KW-0315">Glutamine amidotransferase</keyword>
<evidence type="ECO:0000256" key="2">
    <source>
        <dbReference type="ARBA" id="ARBA00005752"/>
    </source>
</evidence>
<comment type="pathway">
    <text evidence="1">Amino-acid biosynthesis; L-asparagine biosynthesis; L-asparagine from L-aspartate (L-Gln route): step 1/1.</text>
</comment>
<dbReference type="PANTHER" id="PTHR43284:SF1">
    <property type="entry name" value="ASPARAGINE SYNTHETASE"/>
    <property type="match status" value="1"/>
</dbReference>
<dbReference type="Pfam" id="PF00733">
    <property type="entry name" value="Asn_synthase"/>
    <property type="match status" value="1"/>
</dbReference>
<feature type="binding site" evidence="9">
    <location>
        <position position="100"/>
    </location>
    <ligand>
        <name>L-glutamine</name>
        <dbReference type="ChEBI" id="CHEBI:58359"/>
    </ligand>
</feature>
<dbReference type="PANTHER" id="PTHR43284">
    <property type="entry name" value="ASPARAGINE SYNTHETASE (GLUTAMINE-HYDROLYZING)"/>
    <property type="match status" value="1"/>
</dbReference>
<evidence type="ECO:0000256" key="5">
    <source>
        <dbReference type="ARBA" id="ARBA00022840"/>
    </source>
</evidence>
<dbReference type="NCBIfam" id="TIGR01536">
    <property type="entry name" value="asn_synth_AEB"/>
    <property type="match status" value="1"/>
</dbReference>
<dbReference type="Gene3D" id="3.60.20.10">
    <property type="entry name" value="Glutamine Phosphoribosylpyrophosphate, subunit 1, domain 1"/>
    <property type="match status" value="1"/>
</dbReference>
<dbReference type="RefSeq" id="WP_053380745.1">
    <property type="nucleotide sequence ID" value="NZ_CP011801.1"/>
</dbReference>
<dbReference type="GO" id="GO:0006529">
    <property type="term" value="P:asparagine biosynthetic process"/>
    <property type="evidence" value="ECO:0007669"/>
    <property type="project" value="UniProtKB-KW"/>
</dbReference>
<dbReference type="InterPro" id="IPR051786">
    <property type="entry name" value="ASN_synthetase/amidase"/>
</dbReference>
<dbReference type="PATRIC" id="fig|42253.5.peg.3354"/>
<dbReference type="PROSITE" id="PS51278">
    <property type="entry name" value="GATASE_TYPE_2"/>
    <property type="match status" value="1"/>
</dbReference>
<keyword evidence="4 9" id="KW-0547">Nucleotide-binding</keyword>
<dbReference type="GO" id="GO:0005829">
    <property type="term" value="C:cytosol"/>
    <property type="evidence" value="ECO:0007669"/>
    <property type="project" value="TreeGrafter"/>
</dbReference>
<organism evidence="11 12">
    <name type="scientific">Nitrospira moscoviensis</name>
    <dbReference type="NCBI Taxonomy" id="42253"/>
    <lineage>
        <taxon>Bacteria</taxon>
        <taxon>Pseudomonadati</taxon>
        <taxon>Nitrospirota</taxon>
        <taxon>Nitrospiria</taxon>
        <taxon>Nitrospirales</taxon>
        <taxon>Nitrospiraceae</taxon>
        <taxon>Nitrospira</taxon>
    </lineage>
</organism>
<evidence type="ECO:0000256" key="3">
    <source>
        <dbReference type="ARBA" id="ARBA00012737"/>
    </source>
</evidence>
<dbReference type="InterPro" id="IPR014729">
    <property type="entry name" value="Rossmann-like_a/b/a_fold"/>
</dbReference>
<dbReference type="KEGG" id="nmv:NITMOv2_3400"/>
<dbReference type="SUPFAM" id="SSF56235">
    <property type="entry name" value="N-terminal nucleophile aminohydrolases (Ntn hydrolases)"/>
    <property type="match status" value="1"/>
</dbReference>
<evidence type="ECO:0000313" key="12">
    <source>
        <dbReference type="Proteomes" id="UP000069205"/>
    </source>
</evidence>
<evidence type="ECO:0000256" key="4">
    <source>
        <dbReference type="ARBA" id="ARBA00022741"/>
    </source>
</evidence>
<dbReference type="InterPro" id="IPR033738">
    <property type="entry name" value="AsnB_N"/>
</dbReference>
<dbReference type="CDD" id="cd01991">
    <property type="entry name" value="Asn_synthase_B_C"/>
    <property type="match status" value="1"/>
</dbReference>
<gene>
    <name evidence="11" type="primary">asnB</name>
    <name evidence="11" type="ORF">NITMOv2_3400</name>
</gene>
<protein>
    <recommendedName>
        <fullName evidence="3">asparagine synthase (glutamine-hydrolyzing)</fullName>
        <ecNumber evidence="3">6.3.5.4</ecNumber>
    </recommendedName>
</protein>
<keyword evidence="12" id="KW-1185">Reference proteome</keyword>
<dbReference type="GO" id="GO:0005524">
    <property type="term" value="F:ATP binding"/>
    <property type="evidence" value="ECO:0007669"/>
    <property type="project" value="UniProtKB-KW"/>
</dbReference>
<dbReference type="SUPFAM" id="SSF52402">
    <property type="entry name" value="Adenine nucleotide alpha hydrolases-like"/>
    <property type="match status" value="1"/>
</dbReference>
<dbReference type="AlphaFoldDB" id="A0A0K2GGP6"/>
<dbReference type="Proteomes" id="UP000069205">
    <property type="component" value="Chromosome"/>
</dbReference>
<dbReference type="InterPro" id="IPR029055">
    <property type="entry name" value="Ntn_hydrolases_N"/>
</dbReference>
<dbReference type="GO" id="GO:0004066">
    <property type="term" value="F:asparagine synthase (glutamine-hydrolyzing) activity"/>
    <property type="evidence" value="ECO:0007669"/>
    <property type="project" value="UniProtKB-EC"/>
</dbReference>
<feature type="active site" description="For GATase activity" evidence="8">
    <location>
        <position position="2"/>
    </location>
</feature>
<evidence type="ECO:0000256" key="7">
    <source>
        <dbReference type="ARBA" id="ARBA00048741"/>
    </source>
</evidence>
<accession>A0A0K2GGP6</accession>
<dbReference type="CDD" id="cd00712">
    <property type="entry name" value="AsnB"/>
    <property type="match status" value="1"/>
</dbReference>
<sequence>MCGFAGILNFDGASVEPRRLERMAASLYHRGPDDSGIHQEGPVGLCFRRLSILDLTPAAHQPMLSGDGNFVMVFNGEIYNYLELREELERLGCRFRSHGDSEVLLQAYATWGKNCLAKLNGMWAVLIYDRQRGVLFGSRDRFGVKPLYRYRHAGGVCLASEIKAIRASGLYRGGINWKIASKFLLQGALDEGGETFFDGIEAIRPGSAFEVTPDGRWTEWSYWSMAPAQTADAGNPVERFRGLFEDAVALRMRSDVPVGVCLSGGLDSTSIICSMARIKGGMASEFGTPLLAFCYMPEEYDETRYIADTLEQTHAILKVLQMTPSGLWDRLGKFLWFQDEPVHSMTAMIGYELMGLARANGVKVVLNGQGADETAAGYFNYFQEYWRTLAMEGRIQHLWSEVGAYTALHGGHWAAHIATALKQACQWEMFRLRPYHRYITGKRQAANQANPWFRRELVSNLPADDFAGMDGRIETSLKRSVERSPLPIYLRVEDRNSMAHSVEARLPFMDYRLVSLLFSLPTEWKLRGGLNKFVLREAMRGRIPESVRSRADKMGFPTPVNKWLARDLYKPLKDILSSQEARERGIYQVDEVLKDLDRHQQGALDVSGRLFNVAQFETWAENMKQNPVPAA</sequence>
<dbReference type="OrthoDB" id="9763290at2"/>
<dbReference type="Gene3D" id="3.40.50.620">
    <property type="entry name" value="HUPs"/>
    <property type="match status" value="1"/>
</dbReference>
<keyword evidence="5 9" id="KW-0067">ATP-binding</keyword>
<dbReference type="STRING" id="42253.NITMOv2_3400"/>
<evidence type="ECO:0000256" key="9">
    <source>
        <dbReference type="PIRSR" id="PIRSR001589-2"/>
    </source>
</evidence>
<dbReference type="EMBL" id="CP011801">
    <property type="protein sequence ID" value="ALA59792.1"/>
    <property type="molecule type" value="Genomic_DNA"/>
</dbReference>
<dbReference type="PIRSF" id="PIRSF001589">
    <property type="entry name" value="Asn_synthetase_glu-h"/>
    <property type="match status" value="1"/>
</dbReference>
<feature type="domain" description="Glutamine amidotransferase type-2" evidence="10">
    <location>
        <begin position="2"/>
        <end position="214"/>
    </location>
</feature>
<dbReference type="InterPro" id="IPR001962">
    <property type="entry name" value="Asn_synthase"/>
</dbReference>
<evidence type="ECO:0000259" key="10">
    <source>
        <dbReference type="PROSITE" id="PS51278"/>
    </source>
</evidence>
<comment type="catalytic activity">
    <reaction evidence="7">
        <text>L-aspartate + L-glutamine + ATP + H2O = L-asparagine + L-glutamate + AMP + diphosphate + H(+)</text>
        <dbReference type="Rhea" id="RHEA:12228"/>
        <dbReference type="ChEBI" id="CHEBI:15377"/>
        <dbReference type="ChEBI" id="CHEBI:15378"/>
        <dbReference type="ChEBI" id="CHEBI:29985"/>
        <dbReference type="ChEBI" id="CHEBI:29991"/>
        <dbReference type="ChEBI" id="CHEBI:30616"/>
        <dbReference type="ChEBI" id="CHEBI:33019"/>
        <dbReference type="ChEBI" id="CHEBI:58048"/>
        <dbReference type="ChEBI" id="CHEBI:58359"/>
        <dbReference type="ChEBI" id="CHEBI:456215"/>
        <dbReference type="EC" id="6.3.5.4"/>
    </reaction>
</comment>
<comment type="similarity">
    <text evidence="2">Belongs to the asparagine synthetase family.</text>
</comment>
<proteinExistence type="inferred from homology"/>
<evidence type="ECO:0000256" key="1">
    <source>
        <dbReference type="ARBA" id="ARBA00005187"/>
    </source>
</evidence>
<dbReference type="InterPro" id="IPR017932">
    <property type="entry name" value="GATase_2_dom"/>
</dbReference>
<keyword evidence="8" id="KW-0061">Asparagine biosynthesis</keyword>
<dbReference type="Pfam" id="PF13537">
    <property type="entry name" value="GATase_7"/>
    <property type="match status" value="1"/>
</dbReference>
<evidence type="ECO:0000256" key="6">
    <source>
        <dbReference type="ARBA" id="ARBA00022962"/>
    </source>
</evidence>
<keyword evidence="8" id="KW-0028">Amino-acid biosynthesis</keyword>
<dbReference type="EC" id="6.3.5.4" evidence="3"/>
<evidence type="ECO:0000313" key="11">
    <source>
        <dbReference type="EMBL" id="ALA59792.1"/>
    </source>
</evidence>
<keyword evidence="11" id="KW-0436">Ligase</keyword>
<reference evidence="11 12" key="1">
    <citation type="journal article" date="2015" name="Proc. Natl. Acad. Sci. U.S.A.">
        <title>Expanded metabolic versatility of ubiquitous nitrite-oxidizing bacteria from the genus Nitrospira.</title>
        <authorList>
            <person name="Koch H."/>
            <person name="Lucker S."/>
            <person name="Albertsen M."/>
            <person name="Kitzinger K."/>
            <person name="Herbold C."/>
            <person name="Spieck E."/>
            <person name="Nielsen P.H."/>
            <person name="Wagner M."/>
            <person name="Daims H."/>
        </authorList>
    </citation>
    <scope>NUCLEOTIDE SEQUENCE [LARGE SCALE GENOMIC DNA]</scope>
    <source>
        <strain evidence="11 12">NSP M-1</strain>
    </source>
</reference>